<dbReference type="PRINTS" id="PR00032">
    <property type="entry name" value="HTHARAC"/>
</dbReference>
<dbReference type="Proteomes" id="UP000190965">
    <property type="component" value="Unassembled WGS sequence"/>
</dbReference>
<dbReference type="PANTHER" id="PTHR43436:SF2">
    <property type="entry name" value="ARAC_XYLS FAMILY TRANSCRIPTIONAL REGULATOR"/>
    <property type="match status" value="1"/>
</dbReference>
<dbReference type="GO" id="GO:0043565">
    <property type="term" value="F:sequence-specific DNA binding"/>
    <property type="evidence" value="ECO:0007669"/>
    <property type="project" value="InterPro"/>
</dbReference>
<feature type="domain" description="HTH araC/xylS-type" evidence="4">
    <location>
        <begin position="196"/>
        <end position="297"/>
    </location>
</feature>
<reference evidence="5 6" key="1">
    <citation type="submission" date="2016-12" db="EMBL/GenBank/DDBJ databases">
        <title>Draft genome sequences of seven strains of Pseudomonas fluorescens that produce 4-formylaminooxyvinylglycine.</title>
        <authorList>
            <person name="Okrent R.A."/>
            <person name="Manning V.A."/>
            <person name="Trippe K.M."/>
        </authorList>
    </citation>
    <scope>NUCLEOTIDE SEQUENCE [LARGE SCALE GENOMIC DNA]</scope>
    <source>
        <strain evidence="5 6">P5A</strain>
    </source>
</reference>
<dbReference type="InterPro" id="IPR009057">
    <property type="entry name" value="Homeodomain-like_sf"/>
</dbReference>
<keyword evidence="2" id="KW-0238">DNA-binding</keyword>
<dbReference type="OrthoDB" id="9783876at2"/>
<gene>
    <name evidence="5" type="ORF">BFW87_23405</name>
</gene>
<organism evidence="5 6">
    <name type="scientific">Pseudomonas fluorescens</name>
    <dbReference type="NCBI Taxonomy" id="294"/>
    <lineage>
        <taxon>Bacteria</taxon>
        <taxon>Pseudomonadati</taxon>
        <taxon>Pseudomonadota</taxon>
        <taxon>Gammaproteobacteria</taxon>
        <taxon>Pseudomonadales</taxon>
        <taxon>Pseudomonadaceae</taxon>
        <taxon>Pseudomonas</taxon>
    </lineage>
</organism>
<accession>A0A1T2Y7K9</accession>
<name>A0A1T2Y7K9_PSEFL</name>
<evidence type="ECO:0000313" key="5">
    <source>
        <dbReference type="EMBL" id="OPA88082.1"/>
    </source>
</evidence>
<dbReference type="Pfam" id="PF12833">
    <property type="entry name" value="HTH_18"/>
    <property type="match status" value="1"/>
</dbReference>
<evidence type="ECO:0000256" key="2">
    <source>
        <dbReference type="ARBA" id="ARBA00023125"/>
    </source>
</evidence>
<dbReference type="InterPro" id="IPR018062">
    <property type="entry name" value="HTH_AraC-typ_CS"/>
</dbReference>
<keyword evidence="3" id="KW-0804">Transcription</keyword>
<comment type="caution">
    <text evidence="5">The sequence shown here is derived from an EMBL/GenBank/DDBJ whole genome shotgun (WGS) entry which is preliminary data.</text>
</comment>
<evidence type="ECO:0000259" key="4">
    <source>
        <dbReference type="PROSITE" id="PS01124"/>
    </source>
</evidence>
<dbReference type="RefSeq" id="WP_078742086.1">
    <property type="nucleotide sequence ID" value="NZ_MSDF01000042.1"/>
</dbReference>
<evidence type="ECO:0000256" key="1">
    <source>
        <dbReference type="ARBA" id="ARBA00023015"/>
    </source>
</evidence>
<protein>
    <submittedName>
        <fullName evidence="5">AraC family transcriptional regulator</fullName>
    </submittedName>
</protein>
<dbReference type="PROSITE" id="PS00041">
    <property type="entry name" value="HTH_ARAC_FAMILY_1"/>
    <property type="match status" value="1"/>
</dbReference>
<dbReference type="SUPFAM" id="SSF46689">
    <property type="entry name" value="Homeodomain-like"/>
    <property type="match status" value="2"/>
</dbReference>
<dbReference type="InterPro" id="IPR020449">
    <property type="entry name" value="Tscrpt_reg_AraC-type_HTH"/>
</dbReference>
<dbReference type="GO" id="GO:0009893">
    <property type="term" value="P:positive regulation of metabolic process"/>
    <property type="evidence" value="ECO:0007669"/>
    <property type="project" value="UniProtKB-ARBA"/>
</dbReference>
<dbReference type="InterPro" id="IPR018060">
    <property type="entry name" value="HTH_AraC"/>
</dbReference>
<dbReference type="PANTHER" id="PTHR43436">
    <property type="entry name" value="ARAC-FAMILY TRANSCRIPTIONAL REGULATOR"/>
    <property type="match status" value="1"/>
</dbReference>
<dbReference type="GO" id="GO:0003700">
    <property type="term" value="F:DNA-binding transcription factor activity"/>
    <property type="evidence" value="ECO:0007669"/>
    <property type="project" value="InterPro"/>
</dbReference>
<dbReference type="InterPro" id="IPR032783">
    <property type="entry name" value="AraC_lig"/>
</dbReference>
<dbReference type="PROSITE" id="PS01124">
    <property type="entry name" value="HTH_ARAC_FAMILY_2"/>
    <property type="match status" value="1"/>
</dbReference>
<dbReference type="EMBL" id="MSDF01000042">
    <property type="protein sequence ID" value="OPA88082.1"/>
    <property type="molecule type" value="Genomic_DNA"/>
</dbReference>
<sequence>MTDPLAEVVALLKPRATFSKLVLGSGIWRITRAESDQPFYCLILEGSCRLTVLGSEPVELLSGDFVLAPSANGVALTSGELPPADLESPPPTALGNGEFRLGDQHGAIDVRMFVGHCGFQSPDASLLVSLLPQLLHVRGEQRLATLVQIMREESREQRPAREVMLALLMELLLIETFRSTAGIHTSPGLMRGLADARLVSAIHALHARPTYPWTVAELAKASALSRTTFFQRFNRAVGVTPMEYLLAWRMALAKDLLRHNESRIAEIAERVGYASASSFSVAFTRHVGLPPTHFARD</sequence>
<evidence type="ECO:0000313" key="6">
    <source>
        <dbReference type="Proteomes" id="UP000190965"/>
    </source>
</evidence>
<dbReference type="AlphaFoldDB" id="A0A1T2Y7K9"/>
<dbReference type="SMART" id="SM00342">
    <property type="entry name" value="HTH_ARAC"/>
    <property type="match status" value="1"/>
</dbReference>
<dbReference type="Gene3D" id="1.10.10.60">
    <property type="entry name" value="Homeodomain-like"/>
    <property type="match status" value="2"/>
</dbReference>
<evidence type="ECO:0000256" key="3">
    <source>
        <dbReference type="ARBA" id="ARBA00023163"/>
    </source>
</evidence>
<proteinExistence type="predicted"/>
<keyword evidence="1" id="KW-0805">Transcription regulation</keyword>
<dbReference type="Pfam" id="PF12852">
    <property type="entry name" value="Cupin_6"/>
    <property type="match status" value="1"/>
</dbReference>